<dbReference type="OrthoDB" id="6465020at2"/>
<name>A0A2J8HVM8_VIBDI</name>
<dbReference type="EMBL" id="POSK01000016">
    <property type="protein sequence ID" value="PNI02335.1"/>
    <property type="molecule type" value="Genomic_DNA"/>
</dbReference>
<protein>
    <submittedName>
        <fullName evidence="1">DUF1488 domain-containing protein</fullName>
    </submittedName>
</protein>
<proteinExistence type="predicted"/>
<dbReference type="Proteomes" id="UP000236449">
    <property type="component" value="Unassembled WGS sequence"/>
</dbReference>
<comment type="caution">
    <text evidence="1">The sequence shown here is derived from an EMBL/GenBank/DDBJ whole genome shotgun (WGS) entry which is preliminary data.</text>
</comment>
<reference evidence="1 2" key="1">
    <citation type="submission" date="2018-01" db="EMBL/GenBank/DDBJ databases">
        <title>Draft genome sequences of six Vibrio diazotrophicus strains isolated from deep-sea sediments of the Baltic Sea.</title>
        <authorList>
            <person name="Castillo D."/>
            <person name="Vandieken V."/>
            <person name="Chiang O."/>
            <person name="Middelboe M."/>
        </authorList>
    </citation>
    <scope>NUCLEOTIDE SEQUENCE [LARGE SCALE GENOMIC DNA]</scope>
    <source>
        <strain evidence="1 2">60.27F</strain>
    </source>
</reference>
<gene>
    <name evidence="1" type="ORF">C1N32_18960</name>
</gene>
<dbReference type="InterPro" id="IPR009962">
    <property type="entry name" value="DUF1488"/>
</dbReference>
<evidence type="ECO:0000313" key="2">
    <source>
        <dbReference type="Proteomes" id="UP000236449"/>
    </source>
</evidence>
<dbReference type="InterPro" id="IPR036692">
    <property type="entry name" value="Shew3726-like_sf"/>
</dbReference>
<sequence length="88" mass="9735">MNQSILFPDMQEWNSELQAVTFPAQQSGALIECIVTLDELAKISGATISSEQEALAAFETVRFDLEELAEELIEDEAFNQLGQIEVVS</sequence>
<organism evidence="1 2">
    <name type="scientific">Vibrio diazotrophicus</name>
    <dbReference type="NCBI Taxonomy" id="685"/>
    <lineage>
        <taxon>Bacteria</taxon>
        <taxon>Pseudomonadati</taxon>
        <taxon>Pseudomonadota</taxon>
        <taxon>Gammaproteobacteria</taxon>
        <taxon>Vibrionales</taxon>
        <taxon>Vibrionaceae</taxon>
        <taxon>Vibrio</taxon>
    </lineage>
</organism>
<dbReference type="Gene3D" id="3.30.160.140">
    <property type="entry name" value="Shew3726-like"/>
    <property type="match status" value="1"/>
</dbReference>
<evidence type="ECO:0000313" key="1">
    <source>
        <dbReference type="EMBL" id="PNI02335.1"/>
    </source>
</evidence>
<dbReference type="Pfam" id="PF07369">
    <property type="entry name" value="DUF1488"/>
    <property type="match status" value="1"/>
</dbReference>
<dbReference type="AlphaFoldDB" id="A0A2J8HVM8"/>
<dbReference type="SUPFAM" id="SSF160272">
    <property type="entry name" value="Shew3726-like"/>
    <property type="match status" value="1"/>
</dbReference>
<dbReference type="RefSeq" id="WP_102967087.1">
    <property type="nucleotide sequence ID" value="NZ_JAPWHJ010000018.1"/>
</dbReference>
<accession>A0A2J8HVM8</accession>